<keyword evidence="1" id="KW-0808">Transferase</keyword>
<dbReference type="SUPFAM" id="SSF55874">
    <property type="entry name" value="ATPase domain of HSP90 chaperone/DNA topoisomerase II/histidine kinase"/>
    <property type="match status" value="2"/>
</dbReference>
<comment type="caution">
    <text evidence="1">The sequence shown here is derived from an EMBL/GenBank/DDBJ whole genome shotgun (WGS) entry which is preliminary data.</text>
</comment>
<keyword evidence="1" id="KW-0418">Kinase</keyword>
<dbReference type="OrthoDB" id="9816482at2"/>
<dbReference type="Proteomes" id="UP000315908">
    <property type="component" value="Unassembled WGS sequence"/>
</dbReference>
<dbReference type="Pfam" id="PF13589">
    <property type="entry name" value="HATPase_c_3"/>
    <property type="match status" value="1"/>
</dbReference>
<organism evidence="1 2">
    <name type="scientific">Sphingobacterium siyangense</name>
    <dbReference type="NCBI Taxonomy" id="459529"/>
    <lineage>
        <taxon>Bacteria</taxon>
        <taxon>Pseudomonadati</taxon>
        <taxon>Bacteroidota</taxon>
        <taxon>Sphingobacteriia</taxon>
        <taxon>Sphingobacteriales</taxon>
        <taxon>Sphingobacteriaceae</taxon>
        <taxon>Sphingobacterium</taxon>
    </lineage>
</organism>
<dbReference type="AlphaFoldDB" id="A0A562MAK4"/>
<dbReference type="GO" id="GO:0016301">
    <property type="term" value="F:kinase activity"/>
    <property type="evidence" value="ECO:0007669"/>
    <property type="project" value="UniProtKB-KW"/>
</dbReference>
<dbReference type="EMBL" id="VLKR01000028">
    <property type="protein sequence ID" value="TWI16591.1"/>
    <property type="molecule type" value="Genomic_DNA"/>
</dbReference>
<dbReference type="InterPro" id="IPR036890">
    <property type="entry name" value="HATPase_C_sf"/>
</dbReference>
<evidence type="ECO:0000313" key="1">
    <source>
        <dbReference type="EMBL" id="TWI16591.1"/>
    </source>
</evidence>
<gene>
    <name evidence="1" type="ORF">IQ31_04289</name>
</gene>
<evidence type="ECO:0000313" key="2">
    <source>
        <dbReference type="Proteomes" id="UP000315908"/>
    </source>
</evidence>
<sequence length="655" mass="76144">MSDKKNEPLKWRFDISTFRLIGRDLITDRVTALFELIKNCYDANAKRVDLIFENLGSPNGCIKIIDDGFGMSLSDIRNKWMVIGTSNKRQNKVSPAPFNRRNVGEKGIGRFAVDKLGDDLIIITKTEKDPQWLSVNINWESYHKKFIDGNQNKEQLVAHNKVSAPPSNQLLLFTDVETEFDYLDTYSSEKLNGTTLIISNIRDEWTKKDLQKLENEIKKIVSPYHLLNPEFKVFLTAKQFGYDNLEIKAKQVDFATYETTIDYGDNYQESLFFDESSHEIKKKNLPIQSFGVIRMTLYYFDDAARRNYTKIYGKNNNPFDGVKIYRDGIITTPFAEAEIHADKKRDILGIDKRVWQNIFDRISTREIIGILEITSENNPRIIDATNRQDFLDNIEYRDLKDFIIIQLTALEGYKKHLRSLKKLNSQPVLDKAKGDLDELTKVVQQVAIDNPALKNQLQPIIEVATKTSKSVKSVIKQQKDTEEEFLRKENMYLSVMSLQEYAVHITHAVRTSLGKIQRKAKFFFDYYPDTDEEEFFLLYSKEIYEEMMILNKVIEFMLSYSQSNLSFREVNIYDSLSKIFQTFSDILEVNKIKYQIDAPNNLILNTQEHFIIDIFQNLLSNSIKALRDTDKKIIKCSVSVNKQLLTSRSLTKPTI</sequence>
<reference evidence="1 2" key="1">
    <citation type="journal article" date="2015" name="Stand. Genomic Sci.">
        <title>Genomic Encyclopedia of Bacterial and Archaeal Type Strains, Phase III: the genomes of soil and plant-associated and newly described type strains.</title>
        <authorList>
            <person name="Whitman W.B."/>
            <person name="Woyke T."/>
            <person name="Klenk H.P."/>
            <person name="Zhou Y."/>
            <person name="Lilburn T.G."/>
            <person name="Beck B.J."/>
            <person name="De Vos P."/>
            <person name="Vandamme P."/>
            <person name="Eisen J.A."/>
            <person name="Garrity G."/>
            <person name="Hugenholtz P."/>
            <person name="Kyrpides N.C."/>
        </authorList>
    </citation>
    <scope>NUCLEOTIDE SEQUENCE [LARGE SCALE GENOMIC DNA]</scope>
    <source>
        <strain evidence="1 2">CGMCC 1.6855</strain>
    </source>
</reference>
<protein>
    <submittedName>
        <fullName evidence="1">Histidine kinase/DNA gyrase B/HSP90-like ATPase</fullName>
    </submittedName>
</protein>
<dbReference type="Gene3D" id="3.30.565.10">
    <property type="entry name" value="Histidine kinase-like ATPase, C-terminal domain"/>
    <property type="match status" value="2"/>
</dbReference>
<name>A0A562MAK4_9SPHI</name>
<dbReference type="RefSeq" id="WP_145329843.1">
    <property type="nucleotide sequence ID" value="NZ_VLKR01000028.1"/>
</dbReference>
<proteinExistence type="predicted"/>
<accession>A0A562MAK4</accession>